<dbReference type="RefSeq" id="WP_013257006.1">
    <property type="nucleotide sequence ID" value="NC_014365.1"/>
</dbReference>
<dbReference type="KEGG" id="dbr:Deba_0171"/>
<dbReference type="PROSITE" id="PS50995">
    <property type="entry name" value="HTH_MARR_2"/>
    <property type="match status" value="1"/>
</dbReference>
<sequence length="143" mass="15948">MERKPENILALAARLREKSNRFLVDQLARRGVQGFIPAHGDLMVALFRHGPLPMKDLAKLIDRDKSTLTALVDRLVERGLAQKQKDHADSRVTLVSATPSGLALKPLFIEVGQAFWKKLFNGFSEGEKIIAAELLGRMNDNMS</sequence>
<protein>
    <submittedName>
        <fullName evidence="2">Transcriptional regulator, MarR family</fullName>
    </submittedName>
</protein>
<dbReference type="STRING" id="644282.Deba_0171"/>
<evidence type="ECO:0000259" key="1">
    <source>
        <dbReference type="PROSITE" id="PS50995"/>
    </source>
</evidence>
<dbReference type="InterPro" id="IPR036390">
    <property type="entry name" value="WH_DNA-bd_sf"/>
</dbReference>
<dbReference type="Proteomes" id="UP000009047">
    <property type="component" value="Chromosome"/>
</dbReference>
<dbReference type="PRINTS" id="PR00598">
    <property type="entry name" value="HTHMARR"/>
</dbReference>
<dbReference type="InterPro" id="IPR036388">
    <property type="entry name" value="WH-like_DNA-bd_sf"/>
</dbReference>
<evidence type="ECO:0000313" key="2">
    <source>
        <dbReference type="EMBL" id="ADK83550.1"/>
    </source>
</evidence>
<accession>E1QDN1</accession>
<gene>
    <name evidence="2" type="ordered locus">Deba_0171</name>
</gene>
<dbReference type="Gene3D" id="1.10.10.10">
    <property type="entry name" value="Winged helix-like DNA-binding domain superfamily/Winged helix DNA-binding domain"/>
    <property type="match status" value="1"/>
</dbReference>
<dbReference type="Pfam" id="PF01047">
    <property type="entry name" value="MarR"/>
    <property type="match status" value="1"/>
</dbReference>
<evidence type="ECO:0000313" key="3">
    <source>
        <dbReference type="Proteomes" id="UP000009047"/>
    </source>
</evidence>
<dbReference type="InterPro" id="IPR000835">
    <property type="entry name" value="HTH_MarR-typ"/>
</dbReference>
<dbReference type="PANTHER" id="PTHR33164">
    <property type="entry name" value="TRANSCRIPTIONAL REGULATOR, MARR FAMILY"/>
    <property type="match status" value="1"/>
</dbReference>
<dbReference type="AlphaFoldDB" id="E1QDN1"/>
<reference evidence="2 3" key="1">
    <citation type="journal article" date="2010" name="Stand. Genomic Sci.">
        <title>Complete genome sequence of Desulfarculus baarsii type strain (2st14).</title>
        <authorList>
            <person name="Sun H."/>
            <person name="Spring S."/>
            <person name="Lapidus A."/>
            <person name="Davenport K."/>
            <person name="Del Rio T.G."/>
            <person name="Tice H."/>
            <person name="Nolan M."/>
            <person name="Copeland A."/>
            <person name="Cheng J.F."/>
            <person name="Lucas S."/>
            <person name="Tapia R."/>
            <person name="Goodwin L."/>
            <person name="Pitluck S."/>
            <person name="Ivanova N."/>
            <person name="Pagani I."/>
            <person name="Mavromatis K."/>
            <person name="Ovchinnikova G."/>
            <person name="Pati A."/>
            <person name="Chen A."/>
            <person name="Palaniappan K."/>
            <person name="Hauser L."/>
            <person name="Chang Y.J."/>
            <person name="Jeffries C.D."/>
            <person name="Detter J.C."/>
            <person name="Han C."/>
            <person name="Rohde M."/>
            <person name="Brambilla E."/>
            <person name="Goker M."/>
            <person name="Woyke T."/>
            <person name="Bristow J."/>
            <person name="Eisen J.A."/>
            <person name="Markowitz V."/>
            <person name="Hugenholtz P."/>
            <person name="Kyrpides N.C."/>
            <person name="Klenk H.P."/>
            <person name="Land M."/>
        </authorList>
    </citation>
    <scope>NUCLEOTIDE SEQUENCE [LARGE SCALE GENOMIC DNA]</scope>
    <source>
        <strain evidence="3">ATCC 33931 / DSM 2075 / LMG 7858 / VKM B-1802 / 2st14</strain>
    </source>
</reference>
<dbReference type="eggNOG" id="COG1846">
    <property type="taxonomic scope" value="Bacteria"/>
</dbReference>
<dbReference type="PANTHER" id="PTHR33164:SF57">
    <property type="entry name" value="MARR-FAMILY TRANSCRIPTIONAL REGULATOR"/>
    <property type="match status" value="1"/>
</dbReference>
<organism evidence="2 3">
    <name type="scientific">Desulfarculus baarsii (strain ATCC 33931 / DSM 2075 / LMG 7858 / VKM B-1802 / 2st14)</name>
    <dbReference type="NCBI Taxonomy" id="644282"/>
    <lineage>
        <taxon>Bacteria</taxon>
        <taxon>Pseudomonadati</taxon>
        <taxon>Thermodesulfobacteriota</taxon>
        <taxon>Desulfarculia</taxon>
        <taxon>Desulfarculales</taxon>
        <taxon>Desulfarculaceae</taxon>
        <taxon>Desulfarculus</taxon>
    </lineage>
</organism>
<dbReference type="EMBL" id="CP002085">
    <property type="protein sequence ID" value="ADK83550.1"/>
    <property type="molecule type" value="Genomic_DNA"/>
</dbReference>
<dbReference type="GO" id="GO:0003700">
    <property type="term" value="F:DNA-binding transcription factor activity"/>
    <property type="evidence" value="ECO:0007669"/>
    <property type="project" value="InterPro"/>
</dbReference>
<dbReference type="GO" id="GO:0006950">
    <property type="term" value="P:response to stress"/>
    <property type="evidence" value="ECO:0007669"/>
    <property type="project" value="TreeGrafter"/>
</dbReference>
<dbReference type="SUPFAM" id="SSF46785">
    <property type="entry name" value="Winged helix' DNA-binding domain"/>
    <property type="match status" value="1"/>
</dbReference>
<keyword evidence="3" id="KW-1185">Reference proteome</keyword>
<dbReference type="SMART" id="SM00347">
    <property type="entry name" value="HTH_MARR"/>
    <property type="match status" value="1"/>
</dbReference>
<name>E1QDN1_DESB2</name>
<dbReference type="OrthoDB" id="3176111at2"/>
<dbReference type="InterPro" id="IPR039422">
    <property type="entry name" value="MarR/SlyA-like"/>
</dbReference>
<proteinExistence type="predicted"/>
<feature type="domain" description="HTH marR-type" evidence="1">
    <location>
        <begin position="5"/>
        <end position="140"/>
    </location>
</feature>
<dbReference type="HOGENOM" id="CLU_083287_18_3_7"/>